<keyword evidence="3" id="KW-1185">Reference proteome</keyword>
<accession>A0AAP0EY83</accession>
<feature type="compositionally biased region" description="Basic and acidic residues" evidence="1">
    <location>
        <begin position="133"/>
        <end position="142"/>
    </location>
</feature>
<dbReference type="EMBL" id="JBBNAG010000010">
    <property type="protein sequence ID" value="KAK9101216.1"/>
    <property type="molecule type" value="Genomic_DNA"/>
</dbReference>
<dbReference type="AlphaFoldDB" id="A0AAP0EY83"/>
<feature type="compositionally biased region" description="Low complexity" evidence="1">
    <location>
        <begin position="417"/>
        <end position="429"/>
    </location>
</feature>
<feature type="region of interest" description="Disordered" evidence="1">
    <location>
        <begin position="105"/>
        <end position="142"/>
    </location>
</feature>
<proteinExistence type="predicted"/>
<organism evidence="2 3">
    <name type="scientific">Stephania cephalantha</name>
    <dbReference type="NCBI Taxonomy" id="152367"/>
    <lineage>
        <taxon>Eukaryota</taxon>
        <taxon>Viridiplantae</taxon>
        <taxon>Streptophyta</taxon>
        <taxon>Embryophyta</taxon>
        <taxon>Tracheophyta</taxon>
        <taxon>Spermatophyta</taxon>
        <taxon>Magnoliopsida</taxon>
        <taxon>Ranunculales</taxon>
        <taxon>Menispermaceae</taxon>
        <taxon>Menispermoideae</taxon>
        <taxon>Cissampelideae</taxon>
        <taxon>Stephania</taxon>
    </lineage>
</organism>
<reference evidence="2 3" key="1">
    <citation type="submission" date="2024-01" db="EMBL/GenBank/DDBJ databases">
        <title>Genome assemblies of Stephania.</title>
        <authorList>
            <person name="Yang L."/>
        </authorList>
    </citation>
    <scope>NUCLEOTIDE SEQUENCE [LARGE SCALE GENOMIC DNA]</scope>
    <source>
        <strain evidence="2">JXDWG</strain>
        <tissue evidence="2">Leaf</tissue>
    </source>
</reference>
<evidence type="ECO:0000256" key="1">
    <source>
        <dbReference type="SAM" id="MobiDB-lite"/>
    </source>
</evidence>
<name>A0AAP0EY83_9MAGN</name>
<evidence type="ECO:0000313" key="3">
    <source>
        <dbReference type="Proteomes" id="UP001419268"/>
    </source>
</evidence>
<feature type="compositionally biased region" description="Polar residues" evidence="1">
    <location>
        <begin position="379"/>
        <end position="397"/>
    </location>
</feature>
<gene>
    <name evidence="2" type="ORF">Scep_024646</name>
</gene>
<sequence length="440" mass="50027">METTLLSMYIDEIDGFSAMSYREFITYLVTSTPRAFGIHVQQLHRNSSSTSARTYWHNVGYDSPIISDKFRALVTDTLENIGSTDILGQATPRIQRLFRLVATDNSKEGGREQEEEGKERRRRRRNAPGRRRGGGDVNDRGDQHQIVTIVEAFHEDATSDDLIWQSQQIPQQERRTIADIKRYMIFEWLSQSTTQQPLHEDMQHINPKSKNSKTQVTTILEHLMDEKELSPHPTSDPDETVNVATLKSVKFDEFSIVDEYFSEPEETLEIHGLGKTAREVRLRLFMDLKSKEEIRRFENAFWSVGRPDRLGISVWIERCAVHGDMSLPGFRHSPVHLRGTRDTRSMIIEELKWLDDLVADGEFKTQNLCPYPSTASLAASLNHQSPPPSLNYQSSPSPLFDRSTTSFHFPPSPPPSTASLAASSTTSTSRRIPQPLAGKS</sequence>
<evidence type="ECO:0000313" key="2">
    <source>
        <dbReference type="EMBL" id="KAK9101216.1"/>
    </source>
</evidence>
<protein>
    <submittedName>
        <fullName evidence="2">Uncharacterized protein</fullName>
    </submittedName>
</protein>
<dbReference type="Proteomes" id="UP001419268">
    <property type="component" value="Unassembled WGS sequence"/>
</dbReference>
<feature type="region of interest" description="Disordered" evidence="1">
    <location>
        <begin position="379"/>
        <end position="440"/>
    </location>
</feature>
<comment type="caution">
    <text evidence="2">The sequence shown here is derived from an EMBL/GenBank/DDBJ whole genome shotgun (WGS) entry which is preliminary data.</text>
</comment>
<feature type="compositionally biased region" description="Basic residues" evidence="1">
    <location>
        <begin position="120"/>
        <end position="132"/>
    </location>
</feature>